<dbReference type="PROSITE" id="PS51257">
    <property type="entry name" value="PROKAR_LIPOPROTEIN"/>
    <property type="match status" value="1"/>
</dbReference>
<evidence type="ECO:0000313" key="3">
    <source>
        <dbReference type="Proteomes" id="UP000199689"/>
    </source>
</evidence>
<name>A0A1G5V877_9FIRM</name>
<reference evidence="2 3" key="1">
    <citation type="submission" date="2016-10" db="EMBL/GenBank/DDBJ databases">
        <authorList>
            <person name="de Groot N.N."/>
        </authorList>
    </citation>
    <scope>NUCLEOTIDE SEQUENCE [LARGE SCALE GENOMIC DNA]</scope>
    <source>
        <strain evidence="2 3">DSM 15230</strain>
    </source>
</reference>
<accession>A0A1G5V877</accession>
<dbReference type="RefSeq" id="WP_091363403.1">
    <property type="nucleotide sequence ID" value="NZ_FMXA01000005.1"/>
</dbReference>
<protein>
    <recommendedName>
        <fullName evidence="4">Lipoprotein</fullName>
    </recommendedName>
</protein>
<evidence type="ECO:0000256" key="1">
    <source>
        <dbReference type="SAM" id="SignalP"/>
    </source>
</evidence>
<evidence type="ECO:0008006" key="4">
    <source>
        <dbReference type="Google" id="ProtNLM"/>
    </source>
</evidence>
<sequence length="190" mass="20610">MNTKKLICSLATAAVVMLMSGCGNQSIEDQFVFGKTRVHCADATITINSPFELAVNGKQADLGPRDTDSVNAEGHNQNIQIIVSASRAGSGETVDSEKQKALDIMTSDQMLTNLKTDVKTAKAAGQDAQVLTFTFTENDQGMSTNLTVIEYIFEYKNVVWRTIYQFRTDDPVGKALAERLAGKILPGTVI</sequence>
<dbReference type="GeneID" id="87755499"/>
<keyword evidence="3" id="KW-1185">Reference proteome</keyword>
<evidence type="ECO:0000313" key="2">
    <source>
        <dbReference type="EMBL" id="SDA42034.1"/>
    </source>
</evidence>
<dbReference type="OrthoDB" id="1634043at2"/>
<proteinExistence type="predicted"/>
<dbReference type="EMBL" id="FMXA01000005">
    <property type="protein sequence ID" value="SDA42034.1"/>
    <property type="molecule type" value="Genomic_DNA"/>
</dbReference>
<keyword evidence="1" id="KW-0732">Signal</keyword>
<organism evidence="2 3">
    <name type="scientific">Allisonella histaminiformans</name>
    <dbReference type="NCBI Taxonomy" id="209880"/>
    <lineage>
        <taxon>Bacteria</taxon>
        <taxon>Bacillati</taxon>
        <taxon>Bacillota</taxon>
        <taxon>Negativicutes</taxon>
        <taxon>Veillonellales</taxon>
        <taxon>Veillonellaceae</taxon>
        <taxon>Allisonella</taxon>
    </lineage>
</organism>
<dbReference type="AlphaFoldDB" id="A0A1G5V877"/>
<dbReference type="Proteomes" id="UP000199689">
    <property type="component" value="Unassembled WGS sequence"/>
</dbReference>
<gene>
    <name evidence="2" type="ORF">SAMN02910343_00454</name>
</gene>
<dbReference type="STRING" id="209880.SAMN02910343_00454"/>
<feature type="signal peptide" evidence="1">
    <location>
        <begin position="1"/>
        <end position="25"/>
    </location>
</feature>
<feature type="chain" id="PRO_5039494171" description="Lipoprotein" evidence="1">
    <location>
        <begin position="26"/>
        <end position="190"/>
    </location>
</feature>